<reference evidence="2" key="1">
    <citation type="journal article" date="2015" name="Genome Announc.">
        <title>High-Quality Draft Genome Sequence of Desulfovibrio carbinoliphilus FW-101-2B, an Organic Acid-Oxidizing Sulfate-Reducing Bacterium Isolated from Uranium(VI)-Contaminated Groundwater.</title>
        <authorList>
            <person name="Ramsay B.D."/>
            <person name="Hwang C."/>
            <person name="Woo H.L."/>
            <person name="Carroll S.L."/>
            <person name="Lucas S."/>
            <person name="Han J."/>
            <person name="Lapidus A.L."/>
            <person name="Cheng J.F."/>
            <person name="Goodwin L.A."/>
            <person name="Pitluck S."/>
            <person name="Peters L."/>
            <person name="Chertkov O."/>
            <person name="Held B."/>
            <person name="Detter J.C."/>
            <person name="Han C.S."/>
            <person name="Tapia R."/>
            <person name="Land M.L."/>
            <person name="Hauser L.J."/>
            <person name="Kyrpides N.C."/>
            <person name="Ivanova N.N."/>
            <person name="Mikhailova N."/>
            <person name="Pagani I."/>
            <person name="Woyke T."/>
            <person name="Arkin A.P."/>
            <person name="Dehal P."/>
            <person name="Chivian D."/>
            <person name="Criddle C.S."/>
            <person name="Wu W."/>
            <person name="Chakraborty R."/>
            <person name="Hazen T.C."/>
            <person name="Fields M.W."/>
        </authorList>
    </citation>
    <scope>NUCLEOTIDE SEQUENCE [LARGE SCALE GENOMIC DNA]</scope>
    <source>
        <strain evidence="2">FW-101-2B</strain>
    </source>
</reference>
<dbReference type="Proteomes" id="UP000004662">
    <property type="component" value="Chromosome"/>
</dbReference>
<organism evidence="1 2">
    <name type="scientific">Solidesulfovibrio carbinoliphilus subsp. oakridgensis</name>
    <dbReference type="NCBI Taxonomy" id="694327"/>
    <lineage>
        <taxon>Bacteria</taxon>
        <taxon>Pseudomonadati</taxon>
        <taxon>Thermodesulfobacteriota</taxon>
        <taxon>Desulfovibrionia</taxon>
        <taxon>Desulfovibrionales</taxon>
        <taxon>Desulfovibrionaceae</taxon>
        <taxon>Solidesulfovibrio</taxon>
    </lineage>
</organism>
<keyword evidence="2" id="KW-1185">Reference proteome</keyword>
<name>G7Q5L2_9BACT</name>
<dbReference type="RefSeq" id="WP_009182895.1">
    <property type="nucleotide sequence ID" value="NZ_CM001368.1"/>
</dbReference>
<dbReference type="HOGENOM" id="CLU_2272888_0_0_7"/>
<protein>
    <submittedName>
        <fullName evidence="1">Uncharacterized protein</fullName>
    </submittedName>
</protein>
<evidence type="ECO:0000313" key="1">
    <source>
        <dbReference type="EMBL" id="EHJ49571.1"/>
    </source>
</evidence>
<dbReference type="EMBL" id="CM001368">
    <property type="protein sequence ID" value="EHJ49571.1"/>
    <property type="molecule type" value="Genomic_DNA"/>
</dbReference>
<gene>
    <name evidence="1" type="ORF">DFW101_3575</name>
</gene>
<dbReference type="STRING" id="694327.DFW101_3575"/>
<proteinExistence type="predicted"/>
<accession>G7Q5L2</accession>
<evidence type="ECO:0000313" key="2">
    <source>
        <dbReference type="Proteomes" id="UP000004662"/>
    </source>
</evidence>
<sequence length="102" mass="10822">MAKIEEIRARLAAAHDTGQGFKNLCMSKDSVGYHAEEDLAYLLARVEKLERVAEAGRRLITQDALRSRAGGAVLVGSGDFNGLDGALAALDADEKGEAAHAR</sequence>
<dbReference type="AlphaFoldDB" id="G7Q5L2"/>